<gene>
    <name evidence="1" type="ORF">ALEPTO_LOCUS12393</name>
</gene>
<feature type="non-terminal residue" evidence="1">
    <location>
        <position position="83"/>
    </location>
</feature>
<accession>A0A9N9NDE8</accession>
<keyword evidence="2" id="KW-1185">Reference proteome</keyword>
<organism evidence="1 2">
    <name type="scientific">Ambispora leptoticha</name>
    <dbReference type="NCBI Taxonomy" id="144679"/>
    <lineage>
        <taxon>Eukaryota</taxon>
        <taxon>Fungi</taxon>
        <taxon>Fungi incertae sedis</taxon>
        <taxon>Mucoromycota</taxon>
        <taxon>Glomeromycotina</taxon>
        <taxon>Glomeromycetes</taxon>
        <taxon>Archaeosporales</taxon>
        <taxon>Ambisporaceae</taxon>
        <taxon>Ambispora</taxon>
    </lineage>
</organism>
<protein>
    <submittedName>
        <fullName evidence="1">496_t:CDS:1</fullName>
    </submittedName>
</protein>
<feature type="non-terminal residue" evidence="1">
    <location>
        <position position="1"/>
    </location>
</feature>
<sequence>PNDNDNILLKAIYKTEDIIRHIFSNHEIRSESTTKKIAANIQNLFTPKVAADIDEALNTSTLHCEDYKNEVLTVIGPQKELAA</sequence>
<dbReference type="EMBL" id="CAJVPS010027730">
    <property type="protein sequence ID" value="CAG8724689.1"/>
    <property type="molecule type" value="Genomic_DNA"/>
</dbReference>
<dbReference type="AlphaFoldDB" id="A0A9N9NDE8"/>
<comment type="caution">
    <text evidence="1">The sequence shown here is derived from an EMBL/GenBank/DDBJ whole genome shotgun (WGS) entry which is preliminary data.</text>
</comment>
<reference evidence="1" key="1">
    <citation type="submission" date="2021-06" db="EMBL/GenBank/DDBJ databases">
        <authorList>
            <person name="Kallberg Y."/>
            <person name="Tangrot J."/>
            <person name="Rosling A."/>
        </authorList>
    </citation>
    <scope>NUCLEOTIDE SEQUENCE</scope>
    <source>
        <strain evidence="1">FL130A</strain>
    </source>
</reference>
<evidence type="ECO:0000313" key="2">
    <source>
        <dbReference type="Proteomes" id="UP000789508"/>
    </source>
</evidence>
<proteinExistence type="predicted"/>
<name>A0A9N9NDE8_9GLOM</name>
<evidence type="ECO:0000313" key="1">
    <source>
        <dbReference type="EMBL" id="CAG8724689.1"/>
    </source>
</evidence>
<dbReference type="Proteomes" id="UP000789508">
    <property type="component" value="Unassembled WGS sequence"/>
</dbReference>